<dbReference type="EMBL" id="JACHCA010000009">
    <property type="protein sequence ID" value="MBB6129279.1"/>
    <property type="molecule type" value="Genomic_DNA"/>
</dbReference>
<sequence>MKKYLSIIFATLALAGSSCKKDYLELSTNPNQPVTTTPNLALTGALKITADIINNVGQGTTTSYVNYACWMGYLSWSTTYQPNVALESYQITSASYDYWTPLYLNVANYNALKTSSTNPYFQAIADIMIAFDFQAIVDNYNNAPYTDALKGTALLNPKYDKGSAIYDAILTRVDGAITAIQAAQKSAIPPATPGTADIMYKGDMTKWLKFANTLKLRIALRQSNVASKTAALKAAVAATQSIGYIDATIPGTVNPGYLNSDAVSGQQSPLWRNYGTTQNGGAQTNKNQYQANSYGATALTANSDVRGFAVYTTTSTGTIISTAFGVTQPPSVTPSKVGTGLLKSPTMDAVIMSGSEALFLQAEGIKSGYITSGSAATLYNAGVNASYADLGLTTAQAATYLTANPYPTAGTDAQQEQAIITEKWKALAIYGAFEAFNEFRRTGYPNDIPLSVLPGANAPNQVTRIPYPSVEFQTNAGNAAAEGNISVFTSKIFWAK</sequence>
<organism evidence="2 3">
    <name type="scientific">Mucilaginibacter lappiensis</name>
    <dbReference type="NCBI Taxonomy" id="354630"/>
    <lineage>
        <taxon>Bacteria</taxon>
        <taxon>Pseudomonadati</taxon>
        <taxon>Bacteroidota</taxon>
        <taxon>Sphingobacteriia</taxon>
        <taxon>Sphingobacteriales</taxon>
        <taxon>Sphingobacteriaceae</taxon>
        <taxon>Mucilaginibacter</taxon>
    </lineage>
</organism>
<dbReference type="PROSITE" id="PS51257">
    <property type="entry name" value="PROKAR_LIPOPROTEIN"/>
    <property type="match status" value="1"/>
</dbReference>
<evidence type="ECO:0000313" key="2">
    <source>
        <dbReference type="EMBL" id="MBB6129279.1"/>
    </source>
</evidence>
<proteinExistence type="predicted"/>
<dbReference type="SUPFAM" id="SSF48452">
    <property type="entry name" value="TPR-like"/>
    <property type="match status" value="1"/>
</dbReference>
<dbReference type="InterPro" id="IPR041662">
    <property type="entry name" value="SusD-like_2"/>
</dbReference>
<reference evidence="2 3" key="1">
    <citation type="submission" date="2020-08" db="EMBL/GenBank/DDBJ databases">
        <title>Genomic Encyclopedia of Type Strains, Phase IV (KMG-V): Genome sequencing to study the core and pangenomes of soil and plant-associated prokaryotes.</title>
        <authorList>
            <person name="Whitman W."/>
        </authorList>
    </citation>
    <scope>NUCLEOTIDE SEQUENCE [LARGE SCALE GENOMIC DNA]</scope>
    <source>
        <strain evidence="2 3">MP601</strain>
    </source>
</reference>
<feature type="chain" id="PRO_5032948876" description="Starch-binding associating with outer membrane" evidence="1">
    <location>
        <begin position="21"/>
        <end position="496"/>
    </location>
</feature>
<dbReference type="AlphaFoldDB" id="A0A841JDQ3"/>
<evidence type="ECO:0000313" key="3">
    <source>
        <dbReference type="Proteomes" id="UP000548326"/>
    </source>
</evidence>
<feature type="signal peptide" evidence="1">
    <location>
        <begin position="1"/>
        <end position="20"/>
    </location>
</feature>
<protein>
    <recommendedName>
        <fullName evidence="4">Starch-binding associating with outer membrane</fullName>
    </recommendedName>
</protein>
<accession>A0A841JDQ3</accession>
<dbReference type="InterPro" id="IPR011990">
    <property type="entry name" value="TPR-like_helical_dom_sf"/>
</dbReference>
<dbReference type="RefSeq" id="WP_183588432.1">
    <property type="nucleotide sequence ID" value="NZ_JACHCA010000009.1"/>
</dbReference>
<dbReference type="Proteomes" id="UP000548326">
    <property type="component" value="Unassembled WGS sequence"/>
</dbReference>
<name>A0A841JDQ3_9SPHI</name>
<gene>
    <name evidence="2" type="ORF">HDF22_003405</name>
</gene>
<dbReference type="Pfam" id="PF12771">
    <property type="entry name" value="SusD-like_2"/>
    <property type="match status" value="1"/>
</dbReference>
<comment type="caution">
    <text evidence="2">The sequence shown here is derived from an EMBL/GenBank/DDBJ whole genome shotgun (WGS) entry which is preliminary data.</text>
</comment>
<keyword evidence="1" id="KW-0732">Signal</keyword>
<evidence type="ECO:0008006" key="4">
    <source>
        <dbReference type="Google" id="ProtNLM"/>
    </source>
</evidence>
<dbReference type="Gene3D" id="1.25.40.390">
    <property type="match status" value="1"/>
</dbReference>
<evidence type="ECO:0000256" key="1">
    <source>
        <dbReference type="SAM" id="SignalP"/>
    </source>
</evidence>